<evidence type="ECO:0000256" key="7">
    <source>
        <dbReference type="ARBA" id="ARBA00023136"/>
    </source>
</evidence>
<keyword evidence="7 11" id="KW-0472">Membrane</keyword>
<dbReference type="CTD" id="20247404"/>
<dbReference type="Gene3D" id="1.10.8.680">
    <property type="entry name" value="Ypt/Rab-GAP domain of gyp1p, domain 2"/>
    <property type="match status" value="1"/>
</dbReference>
<evidence type="ECO:0000256" key="1">
    <source>
        <dbReference type="ARBA" id="ARBA00004514"/>
    </source>
</evidence>
<dbReference type="GO" id="GO:0032007">
    <property type="term" value="P:negative regulation of TOR signaling"/>
    <property type="evidence" value="ECO:0007669"/>
    <property type="project" value="TreeGrafter"/>
</dbReference>
<keyword evidence="9" id="KW-0968">Cytoplasmic vesicle</keyword>
<feature type="domain" description="Rab-GAP TBC" evidence="12">
    <location>
        <begin position="47"/>
        <end position="230"/>
    </location>
</feature>
<dbReference type="SUPFAM" id="SSF47923">
    <property type="entry name" value="Ypt/Rab-GAP domain of gyp1p"/>
    <property type="match status" value="2"/>
</dbReference>
<gene>
    <name evidence="13" type="ORF">LOTGIDRAFT_227338</name>
</gene>
<dbReference type="Gene3D" id="1.10.10.750">
    <property type="entry name" value="Ypt/Rab-GAP domain of gyp1p, domain 1"/>
    <property type="match status" value="1"/>
</dbReference>
<keyword evidence="8" id="KW-0458">Lysosome</keyword>
<evidence type="ECO:0000256" key="11">
    <source>
        <dbReference type="SAM" id="Phobius"/>
    </source>
</evidence>
<feature type="transmembrane region" description="Helical" evidence="11">
    <location>
        <begin position="226"/>
        <end position="245"/>
    </location>
</feature>
<sequence length="302" mass="35376">MEERNFRQYYYEKFGFRVVEEKKSVEILLKEHHLDIEKLRQFCLRFTLPAMYRLVVWKILLGVLPASQSSQKFVLEQRTQQYKDLHHGLKLLKRIDSNSLEEEVLLKMFLLEQGCLPFEESNLKKDDGFLSFLAIAKGVCSLTDDNVDQYWISTKFFTYFKKFHDNFPVLIDKTLVCLKKEDSDLKLLNHLEQHDILSSLPLISWFRSCFADVLPETSFERIWDKVIGGSCAILVYVAVCIFLTFKRPLLSMNNTDDMVKYLRKIPADCGDKVVNEAIELWQKNGCHMMHPKSESPALDKSI</sequence>
<dbReference type="PANTHER" id="PTHR13530">
    <property type="entry name" value="TBC1 DOMAIN FAMILY MEMBER 7"/>
    <property type="match status" value="1"/>
</dbReference>
<evidence type="ECO:0000256" key="2">
    <source>
        <dbReference type="ARBA" id="ARBA00004541"/>
    </source>
</evidence>
<keyword evidence="11" id="KW-0812">Transmembrane</keyword>
<evidence type="ECO:0000313" key="13">
    <source>
        <dbReference type="EMBL" id="ESO94704.1"/>
    </source>
</evidence>
<evidence type="ECO:0000256" key="10">
    <source>
        <dbReference type="ARBA" id="ARBA00046045"/>
    </source>
</evidence>
<dbReference type="OMA" id="VMHTMWL"/>
<comment type="function">
    <text evidence="10">Non-catalytic component of the TSC-TBC complex, a multiprotein complex that acts as a negative regulator of the canonical mTORC1 complex, an evolutionarily conserved central nutrient sensor that stimulates anabolic reactions and macromolecule biosynthesis to promote cellular biomass generation and growth. The TSC-TBC complex acts as a GTPase-activating protein (GAP) for the small GTPase RHEB, a direct activator of the protein kinase activity of mTORC1. In absence of nutrients, the TSC-TBC complex inhibits mTORC1, thereby preventing phosphorylation of ribosomal protein S6 kinase (RPS6KB1 and RPS6KB2) and EIF4EBP1 (4E-BP1) by the mTORC1 signaling. The TSC-TBC complex is inactivated in response to nutrients, relieving inhibition of mTORC1.</text>
</comment>
<dbReference type="GO" id="GO:0031410">
    <property type="term" value="C:cytoplasmic vesicle"/>
    <property type="evidence" value="ECO:0007669"/>
    <property type="project" value="UniProtKB-SubCell"/>
</dbReference>
<evidence type="ECO:0000256" key="4">
    <source>
        <dbReference type="ARBA" id="ARBA00015455"/>
    </source>
</evidence>
<dbReference type="EMBL" id="KB201751">
    <property type="protein sequence ID" value="ESO94704.1"/>
    <property type="molecule type" value="Genomic_DNA"/>
</dbReference>
<dbReference type="GeneID" id="20247404"/>
<dbReference type="Gene3D" id="1.10.472.80">
    <property type="entry name" value="Ypt/Rab-GAP domain of gyp1p, domain 3"/>
    <property type="match status" value="1"/>
</dbReference>
<dbReference type="OrthoDB" id="18718at2759"/>
<evidence type="ECO:0000259" key="12">
    <source>
        <dbReference type="PROSITE" id="PS50086"/>
    </source>
</evidence>
<accession>V4BZW1</accession>
<proteinExistence type="predicted"/>
<dbReference type="KEGG" id="lgi:LOTGIDRAFT_227338"/>
<dbReference type="FunFam" id="1.10.472.80:FF:000028">
    <property type="entry name" value="TBC1 domain family member 7"/>
    <property type="match status" value="1"/>
</dbReference>
<dbReference type="InterPro" id="IPR043039">
    <property type="entry name" value="TBC1D7_dom2"/>
</dbReference>
<keyword evidence="6" id="KW-0963">Cytoplasm</keyword>
<comment type="subcellular location">
    <subcellularLocation>
        <location evidence="1">Cytoplasm</location>
        <location evidence="1">Cytosol</location>
    </subcellularLocation>
    <subcellularLocation>
        <location evidence="2">Cytoplasmic vesicle</location>
    </subcellularLocation>
    <subcellularLocation>
        <location evidence="3">Lysosome membrane</location>
    </subcellularLocation>
</comment>
<dbReference type="InterPro" id="IPR039842">
    <property type="entry name" value="TBC1D7"/>
</dbReference>
<dbReference type="PANTHER" id="PTHR13530:SF3">
    <property type="entry name" value="TBC1 DOMAIN FAMILY MEMBER 7"/>
    <property type="match status" value="1"/>
</dbReference>
<dbReference type="GO" id="GO:0005829">
    <property type="term" value="C:cytosol"/>
    <property type="evidence" value="ECO:0007669"/>
    <property type="project" value="UniProtKB-SubCell"/>
</dbReference>
<name>V4BZW1_LOTGI</name>
<evidence type="ECO:0000256" key="9">
    <source>
        <dbReference type="ARBA" id="ARBA00023329"/>
    </source>
</evidence>
<evidence type="ECO:0000256" key="5">
    <source>
        <dbReference type="ARBA" id="ARBA00022468"/>
    </source>
</evidence>
<reference evidence="13 14" key="1">
    <citation type="journal article" date="2013" name="Nature">
        <title>Insights into bilaterian evolution from three spiralian genomes.</title>
        <authorList>
            <person name="Simakov O."/>
            <person name="Marletaz F."/>
            <person name="Cho S.J."/>
            <person name="Edsinger-Gonzales E."/>
            <person name="Havlak P."/>
            <person name="Hellsten U."/>
            <person name="Kuo D.H."/>
            <person name="Larsson T."/>
            <person name="Lv J."/>
            <person name="Arendt D."/>
            <person name="Savage R."/>
            <person name="Osoegawa K."/>
            <person name="de Jong P."/>
            <person name="Grimwood J."/>
            <person name="Chapman J.A."/>
            <person name="Shapiro H."/>
            <person name="Aerts A."/>
            <person name="Otillar R.P."/>
            <person name="Terry A.Y."/>
            <person name="Boore J.L."/>
            <person name="Grigoriev I.V."/>
            <person name="Lindberg D.R."/>
            <person name="Seaver E.C."/>
            <person name="Weisblat D.A."/>
            <person name="Putnam N.H."/>
            <person name="Rokhsar D.S."/>
        </authorList>
    </citation>
    <scope>NUCLEOTIDE SEQUENCE [LARGE SCALE GENOMIC DNA]</scope>
</reference>
<dbReference type="STRING" id="225164.V4BZW1"/>
<evidence type="ECO:0000256" key="8">
    <source>
        <dbReference type="ARBA" id="ARBA00023228"/>
    </source>
</evidence>
<evidence type="ECO:0000256" key="6">
    <source>
        <dbReference type="ARBA" id="ARBA00022490"/>
    </source>
</evidence>
<keyword evidence="14" id="KW-1185">Reference proteome</keyword>
<dbReference type="HOGENOM" id="CLU_082520_0_0_1"/>
<dbReference type="InterPro" id="IPR035969">
    <property type="entry name" value="Rab-GAP_TBC_sf"/>
</dbReference>
<dbReference type="Pfam" id="PF23436">
    <property type="entry name" value="RabGap-TBC_2"/>
    <property type="match status" value="1"/>
</dbReference>
<keyword evidence="11" id="KW-1133">Transmembrane helix</keyword>
<dbReference type="InterPro" id="IPR000195">
    <property type="entry name" value="Rab-GAP-TBC_dom"/>
</dbReference>
<keyword evidence="5" id="KW-0343">GTPase activation</keyword>
<organism evidence="13 14">
    <name type="scientific">Lottia gigantea</name>
    <name type="common">Giant owl limpet</name>
    <dbReference type="NCBI Taxonomy" id="225164"/>
    <lineage>
        <taxon>Eukaryota</taxon>
        <taxon>Metazoa</taxon>
        <taxon>Spiralia</taxon>
        <taxon>Lophotrochozoa</taxon>
        <taxon>Mollusca</taxon>
        <taxon>Gastropoda</taxon>
        <taxon>Patellogastropoda</taxon>
        <taxon>Lottioidea</taxon>
        <taxon>Lottiidae</taxon>
        <taxon>Lottia</taxon>
    </lineage>
</organism>
<dbReference type="Proteomes" id="UP000030746">
    <property type="component" value="Unassembled WGS sequence"/>
</dbReference>
<dbReference type="PROSITE" id="PS50086">
    <property type="entry name" value="TBC_RABGAP"/>
    <property type="match status" value="1"/>
</dbReference>
<dbReference type="RefSeq" id="XP_009054610.1">
    <property type="nucleotide sequence ID" value="XM_009056362.1"/>
</dbReference>
<protein>
    <recommendedName>
        <fullName evidence="4">TBC1 domain family member 7</fullName>
    </recommendedName>
</protein>
<evidence type="ECO:0000256" key="3">
    <source>
        <dbReference type="ARBA" id="ARBA00004656"/>
    </source>
</evidence>
<dbReference type="AlphaFoldDB" id="V4BZW1"/>
<dbReference type="GO" id="GO:0005765">
    <property type="term" value="C:lysosomal membrane"/>
    <property type="evidence" value="ECO:0007669"/>
    <property type="project" value="UniProtKB-SubCell"/>
</dbReference>
<evidence type="ECO:0000313" key="14">
    <source>
        <dbReference type="Proteomes" id="UP000030746"/>
    </source>
</evidence>
<dbReference type="GO" id="GO:0005096">
    <property type="term" value="F:GTPase activator activity"/>
    <property type="evidence" value="ECO:0007669"/>
    <property type="project" value="UniProtKB-KW"/>
</dbReference>